<evidence type="ECO:0000256" key="1">
    <source>
        <dbReference type="ARBA" id="ARBA00004251"/>
    </source>
</evidence>
<dbReference type="InterPro" id="IPR008266">
    <property type="entry name" value="Tyr_kinase_AS"/>
</dbReference>
<feature type="binding site" evidence="22">
    <location>
        <position position="753"/>
    </location>
    <ligand>
        <name>ATP</name>
        <dbReference type="ChEBI" id="CHEBI:30616"/>
    </ligand>
</feature>
<dbReference type="InterPro" id="IPR011009">
    <property type="entry name" value="Kinase-like_dom_sf"/>
</dbReference>
<dbReference type="Gene3D" id="1.10.510.10">
    <property type="entry name" value="Transferase(Phosphotransferase) domain 1"/>
    <property type="match status" value="1"/>
</dbReference>
<protein>
    <recommendedName>
        <fullName evidence="2">non-specific serine/threonine protein kinase</fullName>
        <ecNumber evidence="2">2.7.11.1</ecNumber>
    </recommendedName>
</protein>
<dbReference type="FunFam" id="3.80.10.10:FF:000775">
    <property type="entry name" value="Predicted protein"/>
    <property type="match status" value="1"/>
</dbReference>
<dbReference type="GO" id="GO:0010082">
    <property type="term" value="P:regulation of root meristem growth"/>
    <property type="evidence" value="ECO:0007669"/>
    <property type="project" value="UniProtKB-ARBA"/>
</dbReference>
<keyword evidence="19" id="KW-0325">Glycoprotein</keyword>
<dbReference type="GO" id="GO:0004674">
    <property type="term" value="F:protein serine/threonine kinase activity"/>
    <property type="evidence" value="ECO:0007669"/>
    <property type="project" value="UniProtKB-KW"/>
</dbReference>
<gene>
    <name evidence="25" type="ORF">ES288_D05G251300v1</name>
</gene>
<dbReference type="FunFam" id="1.10.510.10:FF:001023">
    <property type="entry name" value="Os07g0541700 protein"/>
    <property type="match status" value="1"/>
</dbReference>
<keyword evidence="6" id="KW-0433">Leucine-rich repeat</keyword>
<comment type="subcellular location">
    <subcellularLocation>
        <location evidence="1">Cell membrane</location>
        <topology evidence="1">Single-pass type I membrane protein</topology>
    </subcellularLocation>
</comment>
<evidence type="ECO:0000256" key="15">
    <source>
        <dbReference type="ARBA" id="ARBA00022989"/>
    </source>
</evidence>
<evidence type="ECO:0000256" key="11">
    <source>
        <dbReference type="ARBA" id="ARBA00022741"/>
    </source>
</evidence>
<dbReference type="SMART" id="SM00369">
    <property type="entry name" value="LRR_TYP"/>
    <property type="match status" value="6"/>
</dbReference>
<evidence type="ECO:0000256" key="14">
    <source>
        <dbReference type="ARBA" id="ARBA00022843"/>
    </source>
</evidence>
<dbReference type="EC" id="2.7.11.1" evidence="2"/>
<dbReference type="Pfam" id="PF00069">
    <property type="entry name" value="Pkinase"/>
    <property type="match status" value="1"/>
</dbReference>
<keyword evidence="13 22" id="KW-0067">ATP-binding</keyword>
<keyword evidence="14" id="KW-0832">Ubl conjugation</keyword>
<keyword evidence="11 22" id="KW-0547">Nucleotide-binding</keyword>
<comment type="catalytic activity">
    <reaction evidence="20">
        <text>L-threonyl-[protein] + ATP = O-phospho-L-threonyl-[protein] + ADP + H(+)</text>
        <dbReference type="Rhea" id="RHEA:46608"/>
        <dbReference type="Rhea" id="RHEA-COMP:11060"/>
        <dbReference type="Rhea" id="RHEA-COMP:11605"/>
        <dbReference type="ChEBI" id="CHEBI:15378"/>
        <dbReference type="ChEBI" id="CHEBI:30013"/>
        <dbReference type="ChEBI" id="CHEBI:30616"/>
        <dbReference type="ChEBI" id="CHEBI:61977"/>
        <dbReference type="ChEBI" id="CHEBI:456216"/>
        <dbReference type="EC" id="2.7.11.1"/>
    </reaction>
</comment>
<keyword evidence="12" id="KW-0418">Kinase</keyword>
<dbReference type="Pfam" id="PF00560">
    <property type="entry name" value="LRR_1"/>
    <property type="match status" value="4"/>
</dbReference>
<evidence type="ECO:0000256" key="13">
    <source>
        <dbReference type="ARBA" id="ARBA00022840"/>
    </source>
</evidence>
<dbReference type="FunFam" id="3.80.10.10:FF:000400">
    <property type="entry name" value="Nuclear pore complex protein NUP107"/>
    <property type="match status" value="1"/>
</dbReference>
<evidence type="ECO:0000259" key="24">
    <source>
        <dbReference type="PROSITE" id="PS50011"/>
    </source>
</evidence>
<evidence type="ECO:0000256" key="21">
    <source>
        <dbReference type="ARBA" id="ARBA00048679"/>
    </source>
</evidence>
<dbReference type="InterPro" id="IPR051716">
    <property type="entry name" value="Plant_RL_S/T_kinase"/>
</dbReference>
<dbReference type="SMART" id="SM00365">
    <property type="entry name" value="LRR_SD22"/>
    <property type="match status" value="4"/>
</dbReference>
<keyword evidence="5" id="KW-0597">Phosphoprotein</keyword>
<dbReference type="InterPro" id="IPR001611">
    <property type="entry name" value="Leu-rich_rpt"/>
</dbReference>
<evidence type="ECO:0000256" key="3">
    <source>
        <dbReference type="ARBA" id="ARBA00022475"/>
    </source>
</evidence>
<dbReference type="InterPro" id="IPR000719">
    <property type="entry name" value="Prot_kinase_dom"/>
</dbReference>
<evidence type="ECO:0000256" key="6">
    <source>
        <dbReference type="ARBA" id="ARBA00022614"/>
    </source>
</evidence>
<evidence type="ECO:0000256" key="18">
    <source>
        <dbReference type="ARBA" id="ARBA00023170"/>
    </source>
</evidence>
<evidence type="ECO:0000256" key="12">
    <source>
        <dbReference type="ARBA" id="ARBA00022777"/>
    </source>
</evidence>
<dbReference type="PROSITE" id="PS51450">
    <property type="entry name" value="LRR"/>
    <property type="match status" value="1"/>
</dbReference>
<keyword evidence="18" id="KW-0675">Receptor</keyword>
<evidence type="ECO:0000256" key="23">
    <source>
        <dbReference type="SAM" id="Phobius"/>
    </source>
</evidence>
<accession>A0A5D2CJK7</accession>
<evidence type="ECO:0000256" key="8">
    <source>
        <dbReference type="ARBA" id="ARBA00022692"/>
    </source>
</evidence>
<name>A0A5D2CJK7_GOSDA</name>
<dbReference type="FunFam" id="3.80.10.10:FF:000317">
    <property type="entry name" value="Inactive leucine-rich repeat receptor-like protein kinase"/>
    <property type="match status" value="1"/>
</dbReference>
<evidence type="ECO:0000313" key="26">
    <source>
        <dbReference type="Proteomes" id="UP000323506"/>
    </source>
</evidence>
<dbReference type="PRINTS" id="PR00019">
    <property type="entry name" value="LEURICHRPT"/>
</dbReference>
<comment type="catalytic activity">
    <reaction evidence="21">
        <text>L-seryl-[protein] + ATP = O-phospho-L-seryl-[protein] + ADP + H(+)</text>
        <dbReference type="Rhea" id="RHEA:17989"/>
        <dbReference type="Rhea" id="RHEA-COMP:9863"/>
        <dbReference type="Rhea" id="RHEA-COMP:11604"/>
        <dbReference type="ChEBI" id="CHEBI:15378"/>
        <dbReference type="ChEBI" id="CHEBI:29999"/>
        <dbReference type="ChEBI" id="CHEBI:30616"/>
        <dbReference type="ChEBI" id="CHEBI:83421"/>
        <dbReference type="ChEBI" id="CHEBI:456216"/>
        <dbReference type="EC" id="2.7.11.1"/>
    </reaction>
</comment>
<dbReference type="GO" id="GO:0005886">
    <property type="term" value="C:plasma membrane"/>
    <property type="evidence" value="ECO:0007669"/>
    <property type="project" value="UniProtKB-SubCell"/>
</dbReference>
<evidence type="ECO:0000256" key="10">
    <source>
        <dbReference type="ARBA" id="ARBA00022737"/>
    </source>
</evidence>
<dbReference type="FunFam" id="3.30.200.20:FF:000309">
    <property type="entry name" value="Leucine-rich repeat receptor protein kinase MSP1"/>
    <property type="match status" value="1"/>
</dbReference>
<dbReference type="AlphaFoldDB" id="A0A5D2CJK7"/>
<evidence type="ECO:0000256" key="7">
    <source>
        <dbReference type="ARBA" id="ARBA00022679"/>
    </source>
</evidence>
<dbReference type="FunFam" id="3.80.10.10:FF:000719">
    <property type="entry name" value="MDIS1-interacting receptor like kinase 2 isoform A"/>
    <property type="match status" value="1"/>
</dbReference>
<dbReference type="Pfam" id="PF13855">
    <property type="entry name" value="LRR_8"/>
    <property type="match status" value="1"/>
</dbReference>
<sequence length="941" mass="104042">MKCLLSTSFKDQTCNGGEDEDPNKALALLNWKASLLSLTNRSVLPSWTVSPGNAQANPCGWFGIHCKGDSVSRINLTSYGVKGTFHAFPFSSLPNLEELDPSINGLFGTIPPQINQLSNLTYLDLSYNQLSGRTPPQIGQLIHLKTLHLVQNLSARVPRRACLAKQLNGSIPSSLGNLANLTYLYMLNNSLSGNIPSEIGNLSSLQELYIDNNQLAGSIPSTFGKLKHLRLLHLSTNSLSGSIPSEFGHMESLNELALYKNNLSGFIPPSLGNLTDLTILQLYENKLFGPIPEELGNLKLLVFLEVSQNQLNGSIPFSFANLSNLETLFLRDNQLSGPIPQEIGNLMKMWMLELDGNQFTGQLPQNICRGGKLEYFIANDNHFRGPIPKDVSGTLEYFIANDNHFKGPIPKDLKNCSSLKRVRLERNRLTGNISEDFGVYSSLNFISLSDNDFYGEISPQWALCNNLSSLQIARNNITGRIPPELGNSAQLQALNLSSNHLVGEIPKELTKLTSLTRLIFQSIPETIRDMLKLYYLNLSSNNFSLGIPPQVGKLVQVNELDLSHNMLSGEIPTQFQSLQSLSTLNLSYNNLSGNITFFNELRGLVQVDIGHNELEGPVPDVLAFQNASIQALEGNKGLCGDVSGLKPCKLSRNGHHKLLYATMFPPLGAAILSTVILALFFGFKKQGKDVDEESESTMINENLFAIASFNGRMLYAEVISATNNFDSQCCIGEGGYGNVYRAELSSGNIIAVKNVHPQRADEVRATKEFQNEVMAFIDIRHRNIVKFYGFYWSAEQSFLVFKYLEKGSLARNLSNEEAGKELDWDKRVNIIKGVAHALSYLHHDCSPPIVHRDLTSNNILLDLEFEAHISEFDMAKLLKPDSSNWTNLAGTYGYVAPELAYTMKVTEKCDVYSFGVLIMEIIMGAHPGDLISTVPSSSLEK</sequence>
<dbReference type="InterPro" id="IPR017441">
    <property type="entry name" value="Protein_kinase_ATP_BS"/>
</dbReference>
<feature type="domain" description="Protein kinase" evidence="24">
    <location>
        <begin position="725"/>
        <end position="941"/>
    </location>
</feature>
<dbReference type="Gene3D" id="3.80.10.10">
    <property type="entry name" value="Ribonuclease Inhibitor"/>
    <property type="match status" value="4"/>
</dbReference>
<dbReference type="Proteomes" id="UP000323506">
    <property type="component" value="Chromosome D05"/>
</dbReference>
<dbReference type="PROSITE" id="PS50011">
    <property type="entry name" value="PROTEIN_KINASE_DOM"/>
    <property type="match status" value="1"/>
</dbReference>
<evidence type="ECO:0000256" key="22">
    <source>
        <dbReference type="PROSITE-ProRule" id="PRU10141"/>
    </source>
</evidence>
<dbReference type="PANTHER" id="PTHR48053">
    <property type="entry name" value="LEUCINE RICH REPEAT FAMILY PROTEIN, EXPRESSED"/>
    <property type="match status" value="1"/>
</dbReference>
<keyword evidence="3" id="KW-1003">Cell membrane</keyword>
<dbReference type="Gene3D" id="3.30.200.20">
    <property type="entry name" value="Phosphorylase Kinase, domain 1"/>
    <property type="match status" value="1"/>
</dbReference>
<dbReference type="SUPFAM" id="SSF56112">
    <property type="entry name" value="Protein kinase-like (PK-like)"/>
    <property type="match status" value="1"/>
</dbReference>
<evidence type="ECO:0000313" key="25">
    <source>
        <dbReference type="EMBL" id="TYG69691.1"/>
    </source>
</evidence>
<dbReference type="InterPro" id="IPR032675">
    <property type="entry name" value="LRR_dom_sf"/>
</dbReference>
<reference evidence="25 26" key="1">
    <citation type="submission" date="2019-06" db="EMBL/GenBank/DDBJ databases">
        <title>WGS assembly of Gossypium darwinii.</title>
        <authorList>
            <person name="Chen Z.J."/>
            <person name="Sreedasyam A."/>
            <person name="Ando A."/>
            <person name="Song Q."/>
            <person name="De L."/>
            <person name="Hulse-Kemp A."/>
            <person name="Ding M."/>
            <person name="Ye W."/>
            <person name="Kirkbride R."/>
            <person name="Jenkins J."/>
            <person name="Plott C."/>
            <person name="Lovell J."/>
            <person name="Lin Y.-M."/>
            <person name="Vaughn R."/>
            <person name="Liu B."/>
            <person name="Li W."/>
            <person name="Simpson S."/>
            <person name="Scheffler B."/>
            <person name="Saski C."/>
            <person name="Grover C."/>
            <person name="Hu G."/>
            <person name="Conover J."/>
            <person name="Carlson J."/>
            <person name="Shu S."/>
            <person name="Boston L."/>
            <person name="Williams M."/>
            <person name="Peterson D."/>
            <person name="Mcgee K."/>
            <person name="Jones D."/>
            <person name="Wendel J."/>
            <person name="Stelly D."/>
            <person name="Grimwood J."/>
            <person name="Schmutz J."/>
        </authorList>
    </citation>
    <scope>NUCLEOTIDE SEQUENCE [LARGE SCALE GENOMIC DNA]</scope>
    <source>
        <strain evidence="25">1808015.09</strain>
    </source>
</reference>
<feature type="transmembrane region" description="Helical" evidence="23">
    <location>
        <begin position="658"/>
        <end position="681"/>
    </location>
</feature>
<evidence type="ECO:0000256" key="2">
    <source>
        <dbReference type="ARBA" id="ARBA00012513"/>
    </source>
</evidence>
<dbReference type="Pfam" id="PF08263">
    <property type="entry name" value="LRRNT_2"/>
    <property type="match status" value="1"/>
</dbReference>
<proteinExistence type="predicted"/>
<dbReference type="InterPro" id="IPR013210">
    <property type="entry name" value="LRR_N_plant-typ"/>
</dbReference>
<evidence type="ECO:0000256" key="4">
    <source>
        <dbReference type="ARBA" id="ARBA00022527"/>
    </source>
</evidence>
<dbReference type="PROSITE" id="PS00107">
    <property type="entry name" value="PROTEIN_KINASE_ATP"/>
    <property type="match status" value="1"/>
</dbReference>
<dbReference type="GO" id="GO:0010074">
    <property type="term" value="P:maintenance of meristem identity"/>
    <property type="evidence" value="ECO:0007669"/>
    <property type="project" value="UniProtKB-ARBA"/>
</dbReference>
<evidence type="ECO:0000256" key="17">
    <source>
        <dbReference type="ARBA" id="ARBA00023157"/>
    </source>
</evidence>
<evidence type="ECO:0000256" key="19">
    <source>
        <dbReference type="ARBA" id="ARBA00023180"/>
    </source>
</evidence>
<keyword evidence="8 23" id="KW-0812">Transmembrane</keyword>
<dbReference type="EMBL" id="CM017705">
    <property type="protein sequence ID" value="TYG69691.1"/>
    <property type="molecule type" value="Genomic_DNA"/>
</dbReference>
<dbReference type="GO" id="GO:0005524">
    <property type="term" value="F:ATP binding"/>
    <property type="evidence" value="ECO:0007669"/>
    <property type="project" value="UniProtKB-UniRule"/>
</dbReference>
<keyword evidence="7" id="KW-0808">Transferase</keyword>
<dbReference type="SUPFAM" id="SSF52058">
    <property type="entry name" value="L domain-like"/>
    <property type="match status" value="2"/>
</dbReference>
<organism evidence="25 26">
    <name type="scientific">Gossypium darwinii</name>
    <name type="common">Darwin's cotton</name>
    <name type="synonym">Gossypium barbadense var. darwinii</name>
    <dbReference type="NCBI Taxonomy" id="34276"/>
    <lineage>
        <taxon>Eukaryota</taxon>
        <taxon>Viridiplantae</taxon>
        <taxon>Streptophyta</taxon>
        <taxon>Embryophyta</taxon>
        <taxon>Tracheophyta</taxon>
        <taxon>Spermatophyta</taxon>
        <taxon>Magnoliopsida</taxon>
        <taxon>eudicotyledons</taxon>
        <taxon>Gunneridae</taxon>
        <taxon>Pentapetalae</taxon>
        <taxon>rosids</taxon>
        <taxon>malvids</taxon>
        <taxon>Malvales</taxon>
        <taxon>Malvaceae</taxon>
        <taxon>Malvoideae</taxon>
        <taxon>Gossypium</taxon>
    </lineage>
</organism>
<evidence type="ECO:0000256" key="16">
    <source>
        <dbReference type="ARBA" id="ARBA00023136"/>
    </source>
</evidence>
<keyword evidence="4" id="KW-0723">Serine/threonine-protein kinase</keyword>
<keyword evidence="10" id="KW-0677">Repeat</keyword>
<keyword evidence="26" id="KW-1185">Reference proteome</keyword>
<evidence type="ECO:0000256" key="9">
    <source>
        <dbReference type="ARBA" id="ARBA00022729"/>
    </source>
</evidence>
<dbReference type="PROSITE" id="PS00109">
    <property type="entry name" value="PROTEIN_KINASE_TYR"/>
    <property type="match status" value="1"/>
</dbReference>
<evidence type="ECO:0000256" key="5">
    <source>
        <dbReference type="ARBA" id="ARBA00022553"/>
    </source>
</evidence>
<keyword evidence="9" id="KW-0732">Signal</keyword>
<dbReference type="PANTHER" id="PTHR48053:SF139">
    <property type="entry name" value="LRR RECEPTOR-LIKE KINASE FAMILY PROTEIN"/>
    <property type="match status" value="1"/>
</dbReference>
<keyword evidence="17" id="KW-1015">Disulfide bond</keyword>
<keyword evidence="16 23" id="KW-0472">Membrane</keyword>
<dbReference type="InterPro" id="IPR003591">
    <property type="entry name" value="Leu-rich_rpt_typical-subtyp"/>
</dbReference>
<evidence type="ECO:0000256" key="20">
    <source>
        <dbReference type="ARBA" id="ARBA00047899"/>
    </source>
</evidence>
<dbReference type="Pfam" id="PF23598">
    <property type="entry name" value="LRR_14"/>
    <property type="match status" value="1"/>
</dbReference>
<dbReference type="InterPro" id="IPR055414">
    <property type="entry name" value="LRR_R13L4/SHOC2-like"/>
</dbReference>
<keyword evidence="15 23" id="KW-1133">Transmembrane helix</keyword>